<dbReference type="InterPro" id="IPR051639">
    <property type="entry name" value="BCD1"/>
</dbReference>
<keyword evidence="10" id="KW-1185">Reference proteome</keyword>
<evidence type="ECO:0000256" key="3">
    <source>
        <dbReference type="ARBA" id="ARBA00022833"/>
    </source>
</evidence>
<dbReference type="CDD" id="cd23023">
    <property type="entry name" value="zf-HIT_BCD1"/>
    <property type="match status" value="1"/>
</dbReference>
<dbReference type="PANTHER" id="PTHR13483:SF11">
    <property type="entry name" value="ZINC FINGER HIT DOMAIN-CONTAINING PROTEIN 3"/>
    <property type="match status" value="1"/>
</dbReference>
<evidence type="ECO:0000259" key="8">
    <source>
        <dbReference type="PROSITE" id="PS51083"/>
    </source>
</evidence>
<evidence type="ECO:0000313" key="9">
    <source>
        <dbReference type="EMBL" id="KAI1720826.1"/>
    </source>
</evidence>
<dbReference type="InterPro" id="IPR007529">
    <property type="entry name" value="Znf_HIT"/>
</dbReference>
<comment type="similarity">
    <text evidence="5">Belongs to the BCD1 family.</text>
</comment>
<keyword evidence="1" id="KW-0479">Metal-binding</keyword>
<feature type="compositionally biased region" description="Basic and acidic residues" evidence="7">
    <location>
        <begin position="27"/>
        <end position="37"/>
    </location>
</feature>
<dbReference type="AlphaFoldDB" id="A0AAD4NE25"/>
<accession>A0AAD4NE25</accession>
<dbReference type="GO" id="GO:0048254">
    <property type="term" value="P:snoRNA localization"/>
    <property type="evidence" value="ECO:0007669"/>
    <property type="project" value="TreeGrafter"/>
</dbReference>
<feature type="compositionally biased region" description="Polar residues" evidence="7">
    <location>
        <begin position="476"/>
        <end position="495"/>
    </location>
</feature>
<dbReference type="Gene3D" id="3.30.60.190">
    <property type="match status" value="1"/>
</dbReference>
<evidence type="ECO:0000256" key="1">
    <source>
        <dbReference type="ARBA" id="ARBA00022723"/>
    </source>
</evidence>
<dbReference type="SUPFAM" id="SSF144232">
    <property type="entry name" value="HIT/MYND zinc finger-like"/>
    <property type="match status" value="1"/>
</dbReference>
<feature type="domain" description="HIT-type" evidence="8">
    <location>
        <begin position="39"/>
        <end position="73"/>
    </location>
</feature>
<protein>
    <submittedName>
        <fullName evidence="9">HIT zinc finger domain-containing protein</fullName>
    </submittedName>
</protein>
<feature type="region of interest" description="Disordered" evidence="7">
    <location>
        <begin position="395"/>
        <end position="570"/>
    </location>
</feature>
<dbReference type="GO" id="GO:0070761">
    <property type="term" value="C:pre-snoRNP complex"/>
    <property type="evidence" value="ECO:0007669"/>
    <property type="project" value="TreeGrafter"/>
</dbReference>
<dbReference type="GO" id="GO:0000492">
    <property type="term" value="P:box C/D snoRNP assembly"/>
    <property type="evidence" value="ECO:0007669"/>
    <property type="project" value="TreeGrafter"/>
</dbReference>
<proteinExistence type="inferred from homology"/>
<feature type="compositionally biased region" description="Polar residues" evidence="7">
    <location>
        <begin position="447"/>
        <end position="458"/>
    </location>
</feature>
<reference evidence="9" key="1">
    <citation type="submission" date="2022-01" db="EMBL/GenBank/DDBJ databases">
        <title>Genome Sequence Resource for Two Populations of Ditylenchus destructor, the Migratory Endoparasitic Phytonematode.</title>
        <authorList>
            <person name="Zhang H."/>
            <person name="Lin R."/>
            <person name="Xie B."/>
        </authorList>
    </citation>
    <scope>NUCLEOTIDE SEQUENCE</scope>
    <source>
        <strain evidence="9">BazhouSP</strain>
    </source>
</reference>
<feature type="region of interest" description="Disordered" evidence="7">
    <location>
        <begin position="1"/>
        <end position="37"/>
    </location>
</feature>
<comment type="function">
    <text evidence="4">Required for box C/D snoRNAs accumulation involved in snoRNA processing, snoRNA transport to the nucleolus and ribosome biogenesis.</text>
</comment>
<name>A0AAD4NE25_9BILA</name>
<feature type="compositionally biased region" description="Low complexity" evidence="7">
    <location>
        <begin position="512"/>
        <end position="531"/>
    </location>
</feature>
<evidence type="ECO:0000256" key="6">
    <source>
        <dbReference type="PROSITE-ProRule" id="PRU00453"/>
    </source>
</evidence>
<dbReference type="PANTHER" id="PTHR13483">
    <property type="entry name" value="BOX C_D SNORNA PROTEIN 1-RELATED"/>
    <property type="match status" value="1"/>
</dbReference>
<dbReference type="GO" id="GO:0000463">
    <property type="term" value="P:maturation of LSU-rRNA from tricistronic rRNA transcript (SSU-rRNA, 5.8S rRNA, LSU-rRNA)"/>
    <property type="evidence" value="ECO:0007669"/>
    <property type="project" value="TreeGrafter"/>
</dbReference>
<keyword evidence="3" id="KW-0862">Zinc</keyword>
<evidence type="ECO:0000256" key="2">
    <source>
        <dbReference type="ARBA" id="ARBA00022771"/>
    </source>
</evidence>
<evidence type="ECO:0000256" key="4">
    <source>
        <dbReference type="ARBA" id="ARBA00049598"/>
    </source>
</evidence>
<dbReference type="Pfam" id="PF04438">
    <property type="entry name" value="zf-HIT"/>
    <property type="match status" value="1"/>
</dbReference>
<dbReference type="GO" id="GO:0008270">
    <property type="term" value="F:zinc ion binding"/>
    <property type="evidence" value="ECO:0007669"/>
    <property type="project" value="UniProtKB-UniRule"/>
</dbReference>
<dbReference type="Proteomes" id="UP001201812">
    <property type="component" value="Unassembled WGS sequence"/>
</dbReference>
<organism evidence="9 10">
    <name type="scientific">Ditylenchus destructor</name>
    <dbReference type="NCBI Taxonomy" id="166010"/>
    <lineage>
        <taxon>Eukaryota</taxon>
        <taxon>Metazoa</taxon>
        <taxon>Ecdysozoa</taxon>
        <taxon>Nematoda</taxon>
        <taxon>Chromadorea</taxon>
        <taxon>Rhabditida</taxon>
        <taxon>Tylenchina</taxon>
        <taxon>Tylenchomorpha</taxon>
        <taxon>Sphaerularioidea</taxon>
        <taxon>Anguinidae</taxon>
        <taxon>Anguininae</taxon>
        <taxon>Ditylenchus</taxon>
    </lineage>
</organism>
<sequence>MDLICEQRENEAPVGKSGGDMEESSEQESKKPRLDEPMCQECDKSVSKYSCPKCGIRTCSLVCSKGHKETKKCDGVRPKWNPVPHQSKYNAKHSTQDKHFLNTMKYAFNNLSHLSLPPALANCLNADSDEEDKPNDELTKVLDLVFDEDNVKMADENVGKCGHSLSYAERTLKKNCTDRRIWLDVKDSESVDGSHFEQNSETIFWTMTLKFLRQPKRNTTGHRIDPAGTVVVDILNTDVVPSDEGELSADEEPLVISEEKKSNTIAEESSGEVEENGEVDEFEHTVKNIPETLTVSTLLRQFLKPKIAGPIVSVSDLQMDKMKPFIEAGIDGVIVYMKVPYGDGDRYYLVDPTKPILDNLRNRFVSGHPFLLVTLNNEFNDFEILTEEESRHLQDLRRTEMGQQNEHKSRHQNSRGSHQRDFHRRGGQNRGGHQFRPQNQRFERQPRNGSHPNPNAAQNPGVMNASRHGQAPIAGPSQNMPQSSRGPYDGQNQRGFQRRNDHGGNNRGPFWGNRGHNNRGGFNNRNFGRNDNYGRKRHYRDLDETSESYHTDGRAGNSRNQPSDQPFVKPEVPAVSNLAPAVSNPAPVVVKNEPYVDGLKNYLQILGTEYSSP</sequence>
<dbReference type="PROSITE" id="PS51083">
    <property type="entry name" value="ZF_HIT"/>
    <property type="match status" value="1"/>
</dbReference>
<evidence type="ECO:0000256" key="7">
    <source>
        <dbReference type="SAM" id="MobiDB-lite"/>
    </source>
</evidence>
<dbReference type="GO" id="GO:0005634">
    <property type="term" value="C:nucleus"/>
    <property type="evidence" value="ECO:0007669"/>
    <property type="project" value="TreeGrafter"/>
</dbReference>
<feature type="compositionally biased region" description="Basic and acidic residues" evidence="7">
    <location>
        <begin position="1"/>
        <end position="11"/>
    </location>
</feature>
<evidence type="ECO:0000313" key="10">
    <source>
        <dbReference type="Proteomes" id="UP001201812"/>
    </source>
</evidence>
<dbReference type="InterPro" id="IPR057721">
    <property type="entry name" value="BCD1_alpha/beta"/>
</dbReference>
<gene>
    <name evidence="9" type="ORF">DdX_05073</name>
</gene>
<dbReference type="EMBL" id="JAKKPZ010000005">
    <property type="protein sequence ID" value="KAI1720826.1"/>
    <property type="molecule type" value="Genomic_DNA"/>
</dbReference>
<keyword evidence="2 6" id="KW-0863">Zinc-finger</keyword>
<dbReference type="Pfam" id="PF25790">
    <property type="entry name" value="BCD1"/>
    <property type="match status" value="1"/>
</dbReference>
<comment type="caution">
    <text evidence="9">The sequence shown here is derived from an EMBL/GenBank/DDBJ whole genome shotgun (WGS) entry which is preliminary data.</text>
</comment>
<feature type="compositionally biased region" description="Basic and acidic residues" evidence="7">
    <location>
        <begin position="540"/>
        <end position="553"/>
    </location>
</feature>
<evidence type="ECO:0000256" key="5">
    <source>
        <dbReference type="ARBA" id="ARBA00049654"/>
    </source>
</evidence>